<keyword evidence="2" id="KW-1185">Reference proteome</keyword>
<evidence type="ECO:0008006" key="3">
    <source>
        <dbReference type="Google" id="ProtNLM"/>
    </source>
</evidence>
<protein>
    <recommendedName>
        <fullName evidence="3">Retrotransposon Copia-like N-terminal domain-containing protein</fullName>
    </recommendedName>
</protein>
<reference evidence="1" key="1">
    <citation type="submission" date="2021-08" db="EMBL/GenBank/DDBJ databases">
        <title>WGS assembly of Ceratopteris richardii.</title>
        <authorList>
            <person name="Marchant D.B."/>
            <person name="Chen G."/>
            <person name="Jenkins J."/>
            <person name="Shu S."/>
            <person name="Leebens-Mack J."/>
            <person name="Grimwood J."/>
            <person name="Schmutz J."/>
            <person name="Soltis P."/>
            <person name="Soltis D."/>
            <person name="Chen Z.-H."/>
        </authorList>
    </citation>
    <scope>NUCLEOTIDE SEQUENCE</scope>
    <source>
        <strain evidence="1">Whitten #5841</strain>
        <tissue evidence="1">Leaf</tissue>
    </source>
</reference>
<evidence type="ECO:0000313" key="1">
    <source>
        <dbReference type="EMBL" id="KAH7444874.1"/>
    </source>
</evidence>
<evidence type="ECO:0000313" key="2">
    <source>
        <dbReference type="Proteomes" id="UP000825935"/>
    </source>
</evidence>
<gene>
    <name evidence="1" type="ORF">KP509_02G095100</name>
</gene>
<organism evidence="1 2">
    <name type="scientific">Ceratopteris richardii</name>
    <name type="common">Triangle waterfern</name>
    <dbReference type="NCBI Taxonomy" id="49495"/>
    <lineage>
        <taxon>Eukaryota</taxon>
        <taxon>Viridiplantae</taxon>
        <taxon>Streptophyta</taxon>
        <taxon>Embryophyta</taxon>
        <taxon>Tracheophyta</taxon>
        <taxon>Polypodiopsida</taxon>
        <taxon>Polypodiidae</taxon>
        <taxon>Polypodiales</taxon>
        <taxon>Pteridineae</taxon>
        <taxon>Pteridaceae</taxon>
        <taxon>Parkerioideae</taxon>
        <taxon>Ceratopteris</taxon>
    </lineage>
</organism>
<dbReference type="EMBL" id="CM035407">
    <property type="protein sequence ID" value="KAH7444874.1"/>
    <property type="molecule type" value="Genomic_DNA"/>
</dbReference>
<accession>A0A8T2VFU1</accession>
<dbReference type="Pfam" id="PF14223">
    <property type="entry name" value="Retrotran_gag_2"/>
    <property type="match status" value="1"/>
</dbReference>
<comment type="caution">
    <text evidence="1">The sequence shown here is derived from an EMBL/GenBank/DDBJ whole genome shotgun (WGS) entry which is preliminary data.</text>
</comment>
<dbReference type="Proteomes" id="UP000825935">
    <property type="component" value="Chromosome 2"/>
</dbReference>
<dbReference type="OrthoDB" id="8039827at2759"/>
<name>A0A8T2VFU1_CERRI</name>
<dbReference type="AlphaFoldDB" id="A0A8T2VFU1"/>
<sequence>MSDKLEKNNFTAWRFRMTNFLMGKGYCKNRSAHQLRAYKEWNQGAQKVMYWLSVSIQDNMIGHIRDTKTLKDAWNSLVTLYETNTKA</sequence>
<proteinExistence type="predicted"/>